<evidence type="ECO:0000259" key="1">
    <source>
        <dbReference type="PROSITE" id="PS50995"/>
    </source>
</evidence>
<comment type="caution">
    <text evidence="2">The sequence shown here is derived from an EMBL/GenBank/DDBJ whole genome shotgun (WGS) entry which is preliminary data.</text>
</comment>
<dbReference type="Gene3D" id="1.10.10.10">
    <property type="entry name" value="Winged helix-like DNA-binding domain superfamily/Winged helix DNA-binding domain"/>
    <property type="match status" value="1"/>
</dbReference>
<dbReference type="RefSeq" id="WP_102374467.1">
    <property type="nucleotide sequence ID" value="NZ_JBBNOP010000004.1"/>
</dbReference>
<sequence length="143" mass="16080">MIDNLISSFEQLHESVEEENRVSIGPYTGRQLMMLSALSSFDSAPTLGEFADHLRCSYQNVRVLVSLLEEQGCVHAKHDPADGRRLRIELTDDGKALTRRVNAHLDAAKQRYTNLISEEDIAAFIRVTDAIVEDEGYIKTFAL</sequence>
<proteinExistence type="predicted"/>
<dbReference type="SUPFAM" id="SSF46785">
    <property type="entry name" value="Winged helix' DNA-binding domain"/>
    <property type="match status" value="1"/>
</dbReference>
<dbReference type="InterPro" id="IPR036390">
    <property type="entry name" value="WH_DNA-bd_sf"/>
</dbReference>
<gene>
    <name evidence="2" type="ORF">AAA083_05690</name>
</gene>
<dbReference type="InterPro" id="IPR039422">
    <property type="entry name" value="MarR/SlyA-like"/>
</dbReference>
<name>A0ABV1JEG0_9ACTN</name>
<dbReference type="PANTHER" id="PTHR33164">
    <property type="entry name" value="TRANSCRIPTIONAL REGULATOR, MARR FAMILY"/>
    <property type="match status" value="1"/>
</dbReference>
<evidence type="ECO:0000313" key="3">
    <source>
        <dbReference type="Proteomes" id="UP001487305"/>
    </source>
</evidence>
<reference evidence="2 3" key="1">
    <citation type="submission" date="2024-04" db="EMBL/GenBank/DDBJ databases">
        <title>Human intestinal bacterial collection.</title>
        <authorList>
            <person name="Pauvert C."/>
            <person name="Hitch T.C.A."/>
            <person name="Clavel T."/>
        </authorList>
    </citation>
    <scope>NUCLEOTIDE SEQUENCE [LARGE SCALE GENOMIC DNA]</scope>
    <source>
        <strain evidence="2 3">CLA-KB-H42</strain>
    </source>
</reference>
<dbReference type="Pfam" id="PF12802">
    <property type="entry name" value="MarR_2"/>
    <property type="match status" value="1"/>
</dbReference>
<dbReference type="PANTHER" id="PTHR33164:SF43">
    <property type="entry name" value="HTH-TYPE TRANSCRIPTIONAL REPRESSOR YETL"/>
    <property type="match status" value="1"/>
</dbReference>
<dbReference type="EMBL" id="JBBNOP010000004">
    <property type="protein sequence ID" value="MEQ3362462.1"/>
    <property type="molecule type" value="Genomic_DNA"/>
</dbReference>
<dbReference type="InterPro" id="IPR000835">
    <property type="entry name" value="HTH_MarR-typ"/>
</dbReference>
<dbReference type="SMART" id="SM00347">
    <property type="entry name" value="HTH_MARR"/>
    <property type="match status" value="1"/>
</dbReference>
<keyword evidence="3" id="KW-1185">Reference proteome</keyword>
<organism evidence="2 3">
    <name type="scientific">Raoultibacter massiliensis</name>
    <dbReference type="NCBI Taxonomy" id="1852371"/>
    <lineage>
        <taxon>Bacteria</taxon>
        <taxon>Bacillati</taxon>
        <taxon>Actinomycetota</taxon>
        <taxon>Coriobacteriia</taxon>
        <taxon>Eggerthellales</taxon>
        <taxon>Eggerthellaceae</taxon>
        <taxon>Raoultibacter</taxon>
    </lineage>
</organism>
<feature type="domain" description="HTH marR-type" evidence="1">
    <location>
        <begin position="1"/>
        <end position="133"/>
    </location>
</feature>
<evidence type="ECO:0000313" key="2">
    <source>
        <dbReference type="EMBL" id="MEQ3362462.1"/>
    </source>
</evidence>
<dbReference type="InterPro" id="IPR036388">
    <property type="entry name" value="WH-like_DNA-bd_sf"/>
</dbReference>
<protein>
    <submittedName>
        <fullName evidence="2">MarR family winged helix-turn-helix transcriptional regulator</fullName>
    </submittedName>
</protein>
<dbReference type="Proteomes" id="UP001487305">
    <property type="component" value="Unassembled WGS sequence"/>
</dbReference>
<dbReference type="PROSITE" id="PS50995">
    <property type="entry name" value="HTH_MARR_2"/>
    <property type="match status" value="1"/>
</dbReference>
<accession>A0ABV1JEG0</accession>